<evidence type="ECO:0000256" key="2">
    <source>
        <dbReference type="ARBA" id="ARBA00010447"/>
    </source>
</evidence>
<keyword evidence="9" id="KW-0456">Lyase</keyword>
<evidence type="ECO:0000256" key="7">
    <source>
        <dbReference type="SAM" id="MobiDB-lite"/>
    </source>
</evidence>
<organism evidence="9 10">
    <name type="scientific">Thiocapsa rosea</name>
    <dbReference type="NCBI Taxonomy" id="69360"/>
    <lineage>
        <taxon>Bacteria</taxon>
        <taxon>Pseudomonadati</taxon>
        <taxon>Pseudomonadota</taxon>
        <taxon>Gammaproteobacteria</taxon>
        <taxon>Chromatiales</taxon>
        <taxon>Chromatiaceae</taxon>
        <taxon>Thiocapsa</taxon>
    </lineage>
</organism>
<accession>A0A495VCN3</accession>
<keyword evidence="5" id="KW-0663">Pyridoxal phosphate</keyword>
<feature type="region of interest" description="Disordered" evidence="7">
    <location>
        <begin position="115"/>
        <end position="138"/>
    </location>
</feature>
<dbReference type="GO" id="GO:0031071">
    <property type="term" value="F:cysteine desulfurase activity"/>
    <property type="evidence" value="ECO:0007669"/>
    <property type="project" value="UniProtKB-EC"/>
</dbReference>
<dbReference type="NCBIfam" id="NF041166">
    <property type="entry name" value="f2_encap_cargo1"/>
    <property type="match status" value="1"/>
</dbReference>
<dbReference type="AlphaFoldDB" id="A0A495VCN3"/>
<evidence type="ECO:0000256" key="5">
    <source>
        <dbReference type="ARBA" id="ARBA00022898"/>
    </source>
</evidence>
<gene>
    <name evidence="9" type="ORF">BDD21_4720</name>
</gene>
<comment type="cofactor">
    <cofactor evidence="1">
        <name>pyridoxal 5'-phosphate</name>
        <dbReference type="ChEBI" id="CHEBI:597326"/>
    </cofactor>
</comment>
<dbReference type="InterPro" id="IPR015421">
    <property type="entry name" value="PyrdxlP-dep_Trfase_major"/>
</dbReference>
<dbReference type="InterPro" id="IPR015422">
    <property type="entry name" value="PyrdxlP-dep_Trfase_small"/>
</dbReference>
<evidence type="ECO:0000256" key="6">
    <source>
        <dbReference type="ARBA" id="ARBA00050776"/>
    </source>
</evidence>
<dbReference type="NCBIfam" id="TIGR01979">
    <property type="entry name" value="sufS"/>
    <property type="match status" value="1"/>
</dbReference>
<evidence type="ECO:0000256" key="1">
    <source>
        <dbReference type="ARBA" id="ARBA00001933"/>
    </source>
</evidence>
<dbReference type="GO" id="GO:0006534">
    <property type="term" value="P:cysteine metabolic process"/>
    <property type="evidence" value="ECO:0007669"/>
    <property type="project" value="InterPro"/>
</dbReference>
<dbReference type="Gene3D" id="3.40.640.10">
    <property type="entry name" value="Type I PLP-dependent aspartate aminotransferase-like (Major domain)"/>
    <property type="match status" value="1"/>
</dbReference>
<dbReference type="InterPro" id="IPR010970">
    <property type="entry name" value="Cys_dSase_SufS"/>
</dbReference>
<keyword evidence="10" id="KW-1185">Reference proteome</keyword>
<evidence type="ECO:0000259" key="8">
    <source>
        <dbReference type="Pfam" id="PF00266"/>
    </source>
</evidence>
<dbReference type="RefSeq" id="WP_245969765.1">
    <property type="nucleotide sequence ID" value="NZ_RBXL01000001.1"/>
</dbReference>
<dbReference type="EC" id="2.8.1.7" evidence="3"/>
<dbReference type="Proteomes" id="UP000274556">
    <property type="component" value="Unassembled WGS sequence"/>
</dbReference>
<protein>
    <recommendedName>
        <fullName evidence="3">cysteine desulfurase</fullName>
        <ecNumber evidence="3">2.8.1.7</ecNumber>
    </recommendedName>
</protein>
<name>A0A495VCN3_9GAMM</name>
<reference evidence="9 10" key="1">
    <citation type="submission" date="2018-10" db="EMBL/GenBank/DDBJ databases">
        <title>Genomic Encyclopedia of Archaeal and Bacterial Type Strains, Phase II (KMG-II): from individual species to whole genera.</title>
        <authorList>
            <person name="Goeker M."/>
        </authorList>
    </citation>
    <scope>NUCLEOTIDE SEQUENCE [LARGE SCALE GENOMIC DNA]</scope>
    <source>
        <strain evidence="9 10">DSM 235</strain>
    </source>
</reference>
<evidence type="ECO:0000313" key="10">
    <source>
        <dbReference type="Proteomes" id="UP000274556"/>
    </source>
</evidence>
<comment type="caution">
    <text evidence="9">The sequence shown here is derived from an EMBL/GenBank/DDBJ whole genome shotgun (WGS) entry which is preliminary data.</text>
</comment>
<comment type="similarity">
    <text evidence="2">Belongs to the class-V pyridoxal-phosphate-dependent aminotransferase family. Csd subfamily.</text>
</comment>
<evidence type="ECO:0000256" key="4">
    <source>
        <dbReference type="ARBA" id="ARBA00022679"/>
    </source>
</evidence>
<sequence length="623" mass="66997">MTTHIPTSDRLAGLTGLIAGALPPQGLDEGLLDRLAAMATSALGATAEATFALPARVSGGPTAAQTAIPAGGGAEVPGFETVPVPSTAGAIAPADLTTGFVADTLYQLPPGAFTAQLPGRDQTGRSGTLPGLLIPRTYGLPEEDELRDRLAGVGRSPPRSTEAPQGRQQPSLFYFVDPHAAAPDERALGTLVGEAHPGFDIRAVRRDFPILNERVHGRPLIWFDNAATTQKPNAVIERLAEFYRHENSNIHRAAHELAARATEAYEDARRTVARFLGASSVDEIVFVRGTTEAINLVAKAWGPRHVGQGDEIVVSLLEHHANIVPWQQLAAQVDARLRVIPVDSSGQIRLDEYRKLLNDRTKLVAISQVSNALGTITPVPEIIELAHRVGARVLVDGAQSVAHLAVDVQALDADFFVFSGHKIFAPTGIGALYGKPEVLEAMEPWQGGGNMIADVTFERTLYQRPPARFEAGTPNIADAVGLAEALRYVERLGLANIARYEHDLLQYGTQLLQAVPGLHLIGTAREKASVLAFVLDGYSPAEVGEELNREGIAVRAGHHCAQPIVRHFGHEATVRPSLALYNTVDELDSLSRVLHRLAKGRRTLVTPGPERVQEFPKRRLFGE</sequence>
<dbReference type="InterPro" id="IPR015424">
    <property type="entry name" value="PyrdxlP-dep_Trfase"/>
</dbReference>
<proteinExistence type="inferred from homology"/>
<comment type="catalytic activity">
    <reaction evidence="6">
        <text>(sulfur carrier)-H + L-cysteine = (sulfur carrier)-SH + L-alanine</text>
        <dbReference type="Rhea" id="RHEA:43892"/>
        <dbReference type="Rhea" id="RHEA-COMP:14737"/>
        <dbReference type="Rhea" id="RHEA-COMP:14739"/>
        <dbReference type="ChEBI" id="CHEBI:29917"/>
        <dbReference type="ChEBI" id="CHEBI:35235"/>
        <dbReference type="ChEBI" id="CHEBI:57972"/>
        <dbReference type="ChEBI" id="CHEBI:64428"/>
        <dbReference type="EC" id="2.8.1.7"/>
    </reaction>
</comment>
<dbReference type="PANTHER" id="PTHR43586">
    <property type="entry name" value="CYSTEINE DESULFURASE"/>
    <property type="match status" value="1"/>
</dbReference>
<dbReference type="PANTHER" id="PTHR43586:SF8">
    <property type="entry name" value="CYSTEINE DESULFURASE 1, CHLOROPLASTIC"/>
    <property type="match status" value="1"/>
</dbReference>
<dbReference type="Pfam" id="PF00266">
    <property type="entry name" value="Aminotran_5"/>
    <property type="match status" value="1"/>
</dbReference>
<dbReference type="InterPro" id="IPR000192">
    <property type="entry name" value="Aminotrans_V_dom"/>
</dbReference>
<dbReference type="Gene3D" id="3.90.1150.10">
    <property type="entry name" value="Aspartate Aminotransferase, domain 1"/>
    <property type="match status" value="1"/>
</dbReference>
<dbReference type="GO" id="GO:0030170">
    <property type="term" value="F:pyridoxal phosphate binding"/>
    <property type="evidence" value="ECO:0007669"/>
    <property type="project" value="InterPro"/>
</dbReference>
<dbReference type="SUPFAM" id="SSF53383">
    <property type="entry name" value="PLP-dependent transferases"/>
    <property type="match status" value="1"/>
</dbReference>
<dbReference type="EMBL" id="RBXL01000001">
    <property type="protein sequence ID" value="RKT47161.1"/>
    <property type="molecule type" value="Genomic_DNA"/>
</dbReference>
<evidence type="ECO:0000313" key="9">
    <source>
        <dbReference type="EMBL" id="RKT47161.1"/>
    </source>
</evidence>
<evidence type="ECO:0000256" key="3">
    <source>
        <dbReference type="ARBA" id="ARBA00012239"/>
    </source>
</evidence>
<dbReference type="CDD" id="cd06453">
    <property type="entry name" value="SufS_like"/>
    <property type="match status" value="1"/>
</dbReference>
<keyword evidence="4" id="KW-0808">Transferase</keyword>
<dbReference type="GO" id="GO:0016829">
    <property type="term" value="F:lyase activity"/>
    <property type="evidence" value="ECO:0007669"/>
    <property type="project" value="UniProtKB-KW"/>
</dbReference>
<feature type="domain" description="Aminotransferase class V" evidence="8">
    <location>
        <begin position="221"/>
        <end position="590"/>
    </location>
</feature>